<proteinExistence type="predicted"/>
<accession>A0ABC8W151</accession>
<organism evidence="1 2">
    <name type="scientific">Urochloa decumbens</name>
    <dbReference type="NCBI Taxonomy" id="240449"/>
    <lineage>
        <taxon>Eukaryota</taxon>
        <taxon>Viridiplantae</taxon>
        <taxon>Streptophyta</taxon>
        <taxon>Embryophyta</taxon>
        <taxon>Tracheophyta</taxon>
        <taxon>Spermatophyta</taxon>
        <taxon>Magnoliopsida</taxon>
        <taxon>Liliopsida</taxon>
        <taxon>Poales</taxon>
        <taxon>Poaceae</taxon>
        <taxon>PACMAD clade</taxon>
        <taxon>Panicoideae</taxon>
        <taxon>Panicodae</taxon>
        <taxon>Paniceae</taxon>
        <taxon>Melinidinae</taxon>
        <taxon>Urochloa</taxon>
    </lineage>
</organism>
<reference evidence="2" key="1">
    <citation type="submission" date="2024-06" db="EMBL/GenBank/DDBJ databases">
        <authorList>
            <person name="Ryan C."/>
        </authorList>
    </citation>
    <scope>NUCLEOTIDE SEQUENCE [LARGE SCALE GENOMIC DNA]</scope>
</reference>
<name>A0ABC8W151_9POAL</name>
<dbReference type="PANTHER" id="PTHR10635">
    <property type="entry name" value="COATOMER SUBUNIT BETA"/>
    <property type="match status" value="1"/>
</dbReference>
<dbReference type="Proteomes" id="UP001497457">
    <property type="component" value="Chromosome 11b"/>
</dbReference>
<dbReference type="InterPro" id="IPR016024">
    <property type="entry name" value="ARM-type_fold"/>
</dbReference>
<evidence type="ECO:0000313" key="1">
    <source>
        <dbReference type="EMBL" id="CAL4900866.1"/>
    </source>
</evidence>
<dbReference type="SUPFAM" id="SSF48371">
    <property type="entry name" value="ARM repeat"/>
    <property type="match status" value="1"/>
</dbReference>
<dbReference type="InterPro" id="IPR011989">
    <property type="entry name" value="ARM-like"/>
</dbReference>
<dbReference type="InterPro" id="IPR016460">
    <property type="entry name" value="COPB1"/>
</dbReference>
<sequence length="511" mass="57041">MAMENNPSCGDFWMIMADLESENPVANIAAMNHASVLIGEGKLPEPLLVRRLIAGLLSNLAKPRHEIAVKRGFFSILKAIWTAIISNNMNMDSSARSEALHAILCYLFERAFLRIQRHGSMVRMFTVPNQLTVVKIMCIFFRSSPGIINDARCVRAFASLMLSPHAAVVCACAGALPSLSLAVPGFGFTMARAYCHILIVVPPQSSLQISSVILMLERLKQISTTMVDHPGFNDLAMHVLGALANHNFAVRKKVLNLAVSLLTPGNVRDVLWFLKNELDLAATANIPIEYQQMLEEAIRECHSAYPESIIRFIQDPMYPVFVDCFRYIKDFMDRNPMLRAQLLRGLLRALRHVKSSPVCAAAVWAISVCSESQLEAIGSMDAIWCLFGDLLDRRDKEKLILEAGEVEHEYMLPRDYYGVKDRDAQGDHLKPWLMEMEELLFVHIGLTQQADGSYSIASSSKCSGSEDVSFFIPLLDHTDNLEFLLQSGDVLLADVVESILPMLEEKANELQ</sequence>
<dbReference type="PANTHER" id="PTHR10635:SF3">
    <property type="entry name" value="COATOMER SUBUNIT BETA-1"/>
    <property type="match status" value="1"/>
</dbReference>
<evidence type="ECO:0008006" key="3">
    <source>
        <dbReference type="Google" id="ProtNLM"/>
    </source>
</evidence>
<dbReference type="Gene3D" id="1.25.10.10">
    <property type="entry name" value="Leucine-rich Repeat Variant"/>
    <property type="match status" value="1"/>
</dbReference>
<keyword evidence="2" id="KW-1185">Reference proteome</keyword>
<dbReference type="AlphaFoldDB" id="A0ABC8W151"/>
<gene>
    <name evidence="1" type="ORF">URODEC1_LOCUS8948</name>
</gene>
<dbReference type="EMBL" id="OZ075121">
    <property type="protein sequence ID" value="CAL4900866.1"/>
    <property type="molecule type" value="Genomic_DNA"/>
</dbReference>
<evidence type="ECO:0000313" key="2">
    <source>
        <dbReference type="Proteomes" id="UP001497457"/>
    </source>
</evidence>
<protein>
    <recommendedName>
        <fullName evidence="3">Coatomer beta subunit</fullName>
    </recommendedName>
</protein>
<reference evidence="1 2" key="2">
    <citation type="submission" date="2024-10" db="EMBL/GenBank/DDBJ databases">
        <authorList>
            <person name="Ryan C."/>
        </authorList>
    </citation>
    <scope>NUCLEOTIDE SEQUENCE [LARGE SCALE GENOMIC DNA]</scope>
</reference>